<organism evidence="2">
    <name type="scientific">candidate division WOR-3 bacterium</name>
    <dbReference type="NCBI Taxonomy" id="2052148"/>
    <lineage>
        <taxon>Bacteria</taxon>
        <taxon>Bacteria division WOR-3</taxon>
    </lineage>
</organism>
<feature type="non-terminal residue" evidence="2">
    <location>
        <position position="57"/>
    </location>
</feature>
<dbReference type="Gene3D" id="3.40.50.300">
    <property type="entry name" value="P-loop containing nucleotide triphosphate hydrolases"/>
    <property type="match status" value="1"/>
</dbReference>
<name>A0A7C5DGH2_UNCW3</name>
<dbReference type="InterPro" id="IPR051347">
    <property type="entry name" value="Circadian_clock_KaiC-rel"/>
</dbReference>
<dbReference type="SUPFAM" id="SSF52540">
    <property type="entry name" value="P-loop containing nucleoside triphosphate hydrolases"/>
    <property type="match status" value="1"/>
</dbReference>
<comment type="caution">
    <text evidence="2">The sequence shown here is derived from an EMBL/GenBank/DDBJ whole genome shotgun (WGS) entry which is preliminary data.</text>
</comment>
<dbReference type="PANTHER" id="PTHR42926">
    <property type="match status" value="1"/>
</dbReference>
<dbReference type="PANTHER" id="PTHR42926:SF1">
    <property type="entry name" value="CIRCADIAN CLOCK OSCILLATOR PROTEIN KAIC 1"/>
    <property type="match status" value="1"/>
</dbReference>
<dbReference type="PRINTS" id="PR01874">
    <property type="entry name" value="DNAREPAIRADA"/>
</dbReference>
<dbReference type="InterPro" id="IPR027417">
    <property type="entry name" value="P-loop_NTPase"/>
</dbReference>
<evidence type="ECO:0000313" key="2">
    <source>
        <dbReference type="EMBL" id="HHE04503.1"/>
    </source>
</evidence>
<dbReference type="Proteomes" id="UP000886110">
    <property type="component" value="Unassembled WGS sequence"/>
</dbReference>
<dbReference type="AlphaFoldDB" id="A0A7C5DGH2"/>
<dbReference type="EMBL" id="DRTB01000030">
    <property type="protein sequence ID" value="HHE04503.1"/>
    <property type="molecule type" value="Genomic_DNA"/>
</dbReference>
<feature type="domain" description="KaiC-like" evidence="1">
    <location>
        <begin position="4"/>
        <end position="57"/>
    </location>
</feature>
<sequence>MERIKTGISGLDEMLNGGLISGRPYIVTGSPGAGKTILGMQFLMEGAKNREKGMYIS</sequence>
<protein>
    <submittedName>
        <fullName evidence="2">Recombinase</fullName>
    </submittedName>
</protein>
<proteinExistence type="predicted"/>
<dbReference type="InterPro" id="IPR014774">
    <property type="entry name" value="KaiC-like_dom"/>
</dbReference>
<accession>A0A7C5DGH2</accession>
<evidence type="ECO:0000259" key="1">
    <source>
        <dbReference type="Pfam" id="PF06745"/>
    </source>
</evidence>
<gene>
    <name evidence="2" type="ORF">ENL19_00410</name>
</gene>
<reference evidence="2" key="1">
    <citation type="journal article" date="2020" name="mSystems">
        <title>Genome- and Community-Level Interaction Insights into Carbon Utilization and Element Cycling Functions of Hydrothermarchaeota in Hydrothermal Sediment.</title>
        <authorList>
            <person name="Zhou Z."/>
            <person name="Liu Y."/>
            <person name="Xu W."/>
            <person name="Pan J."/>
            <person name="Luo Z.H."/>
            <person name="Li M."/>
        </authorList>
    </citation>
    <scope>NUCLEOTIDE SEQUENCE [LARGE SCALE GENOMIC DNA]</scope>
    <source>
        <strain evidence="2">HyVt-74</strain>
    </source>
</reference>
<dbReference type="Pfam" id="PF06745">
    <property type="entry name" value="ATPase"/>
    <property type="match status" value="1"/>
</dbReference>